<reference evidence="3" key="1">
    <citation type="journal article" date="2020" name="bioRxiv">
        <title>Chromosome-level reference genome of the European wasp spider Argiope bruennichi: a resource for studies on range expansion and evolutionary adaptation.</title>
        <authorList>
            <person name="Sheffer M.M."/>
            <person name="Hoppe A."/>
            <person name="Krehenwinkel H."/>
            <person name="Uhl G."/>
            <person name="Kuss A.W."/>
            <person name="Jensen L."/>
            <person name="Jensen C."/>
            <person name="Gillespie R.G."/>
            <person name="Hoff K.J."/>
            <person name="Prost S."/>
        </authorList>
    </citation>
    <scope>NUCLEOTIDE SEQUENCE</scope>
</reference>
<dbReference type="PANTHER" id="PTHR46599">
    <property type="entry name" value="PIGGYBAC TRANSPOSABLE ELEMENT-DERIVED PROTEIN 4"/>
    <property type="match status" value="1"/>
</dbReference>
<feature type="domain" description="PiggyBac transposable element-derived protein 4 C-terminal zinc-finger" evidence="1">
    <location>
        <begin position="145"/>
        <end position="193"/>
    </location>
</feature>
<dbReference type="AlphaFoldDB" id="A0A8T0DZC8"/>
<dbReference type="EMBL" id="JABXBU010002231">
    <property type="protein sequence ID" value="KAF8763526.1"/>
    <property type="molecule type" value="Genomic_DNA"/>
</dbReference>
<accession>A0A8T0DZC8</accession>
<dbReference type="InterPro" id="IPR032718">
    <property type="entry name" value="PGBD4_Znf_C"/>
</dbReference>
<dbReference type="Pfam" id="PF13843">
    <property type="entry name" value="DDE_Tnp_1_7"/>
    <property type="match status" value="1"/>
</dbReference>
<organism evidence="3 4">
    <name type="scientific">Argiope bruennichi</name>
    <name type="common">Wasp spider</name>
    <name type="synonym">Aranea bruennichi</name>
    <dbReference type="NCBI Taxonomy" id="94029"/>
    <lineage>
        <taxon>Eukaryota</taxon>
        <taxon>Metazoa</taxon>
        <taxon>Ecdysozoa</taxon>
        <taxon>Arthropoda</taxon>
        <taxon>Chelicerata</taxon>
        <taxon>Arachnida</taxon>
        <taxon>Araneae</taxon>
        <taxon>Araneomorphae</taxon>
        <taxon>Entelegynae</taxon>
        <taxon>Araneoidea</taxon>
        <taxon>Araneidae</taxon>
        <taxon>Argiope</taxon>
    </lineage>
</organism>
<dbReference type="Pfam" id="PF13842">
    <property type="entry name" value="zf-Tnp_2"/>
    <property type="match status" value="1"/>
</dbReference>
<feature type="domain" description="PiggyBac transposable element-derived protein" evidence="2">
    <location>
        <begin position="1"/>
        <end position="87"/>
    </location>
</feature>
<dbReference type="InterPro" id="IPR029526">
    <property type="entry name" value="PGBD"/>
</dbReference>
<keyword evidence="4" id="KW-1185">Reference proteome</keyword>
<evidence type="ECO:0000313" key="4">
    <source>
        <dbReference type="Proteomes" id="UP000807504"/>
    </source>
</evidence>
<gene>
    <name evidence="3" type="ORF">HNY73_021704</name>
</gene>
<sequence length="198" mass="22684">MVLQWKDKKVLTMLSTIHNAALVSVESKISTTTKQKPKVVVDYNRSMGGVDKSDQCLAYYSSPRSRQRKYYKKIFRHLLDQAVWNAFLLYKKNGGSVNHLEFRMRLIERLCEEGRGLPSSKVPKSIENVGRLTGRHFPSLVAPTENKKYSARRCVVCCSKTNANGKRVRRETRFECVICKVGLCAAPCFEIYHTQSVF</sequence>
<evidence type="ECO:0000259" key="1">
    <source>
        <dbReference type="Pfam" id="PF13842"/>
    </source>
</evidence>
<dbReference type="Proteomes" id="UP000807504">
    <property type="component" value="Unassembled WGS sequence"/>
</dbReference>
<evidence type="ECO:0000313" key="3">
    <source>
        <dbReference type="EMBL" id="KAF8763526.1"/>
    </source>
</evidence>
<protein>
    <submittedName>
        <fullName evidence="3">PiggyBac transposable element-derived protein like</fullName>
    </submittedName>
</protein>
<evidence type="ECO:0000259" key="2">
    <source>
        <dbReference type="Pfam" id="PF13843"/>
    </source>
</evidence>
<dbReference type="PANTHER" id="PTHR46599:SF3">
    <property type="entry name" value="PIGGYBAC TRANSPOSABLE ELEMENT-DERIVED PROTEIN 4"/>
    <property type="match status" value="1"/>
</dbReference>
<reference evidence="3" key="2">
    <citation type="submission" date="2020-06" db="EMBL/GenBank/DDBJ databases">
        <authorList>
            <person name="Sheffer M."/>
        </authorList>
    </citation>
    <scope>NUCLEOTIDE SEQUENCE</scope>
</reference>
<proteinExistence type="predicted"/>
<comment type="caution">
    <text evidence="3">The sequence shown here is derived from an EMBL/GenBank/DDBJ whole genome shotgun (WGS) entry which is preliminary data.</text>
</comment>
<name>A0A8T0DZC8_ARGBR</name>